<protein>
    <recommendedName>
        <fullName evidence="4">DUF4145 domain-containing protein</fullName>
    </recommendedName>
</protein>
<feature type="transmembrane region" description="Helical" evidence="1">
    <location>
        <begin position="6"/>
        <end position="24"/>
    </location>
</feature>
<evidence type="ECO:0008006" key="4">
    <source>
        <dbReference type="Google" id="ProtNLM"/>
    </source>
</evidence>
<evidence type="ECO:0000256" key="1">
    <source>
        <dbReference type="SAM" id="Phobius"/>
    </source>
</evidence>
<proteinExistence type="predicted"/>
<dbReference type="AlphaFoldDB" id="A0A847VD53"/>
<sequence length="138" mass="16367">MSNHLLTTIVILGLVAILFLATYIQGKTVSHKRKDRIYTSLDELENQVKSEDMYARRDSIIRLDNLLAKALRIRLNNQKDCGENLKNAKNMFTKNLYQNLWKVHKIRNDIVHRDRDIDYEEATYAYRIYKLGIKRILK</sequence>
<organism evidence="2 3">
    <name type="scientific">Candidatus Dojkabacteria bacterium</name>
    <dbReference type="NCBI Taxonomy" id="2099670"/>
    <lineage>
        <taxon>Bacteria</taxon>
        <taxon>Candidatus Dojkabacteria</taxon>
    </lineage>
</organism>
<dbReference type="Proteomes" id="UP000564033">
    <property type="component" value="Unassembled WGS sequence"/>
</dbReference>
<accession>A0A847VD53</accession>
<keyword evidence="1" id="KW-1133">Transmembrane helix</keyword>
<reference evidence="2 3" key="1">
    <citation type="journal article" date="2020" name="Biotechnol. Biofuels">
        <title>New insights from the biogas microbiome by comprehensive genome-resolved metagenomics of nearly 1600 species originating from multiple anaerobic digesters.</title>
        <authorList>
            <person name="Campanaro S."/>
            <person name="Treu L."/>
            <person name="Rodriguez-R L.M."/>
            <person name="Kovalovszki A."/>
            <person name="Ziels R.M."/>
            <person name="Maus I."/>
            <person name="Zhu X."/>
            <person name="Kougias P.G."/>
            <person name="Basile A."/>
            <person name="Luo G."/>
            <person name="Schluter A."/>
            <person name="Konstantinidis K.T."/>
            <person name="Angelidaki I."/>
        </authorList>
    </citation>
    <scope>NUCLEOTIDE SEQUENCE [LARGE SCALE GENOMIC DNA]</scope>
    <source>
        <strain evidence="2">AS19jrsBPTG_9</strain>
    </source>
</reference>
<comment type="caution">
    <text evidence="2">The sequence shown here is derived from an EMBL/GenBank/DDBJ whole genome shotgun (WGS) entry which is preliminary data.</text>
</comment>
<keyword evidence="1" id="KW-0472">Membrane</keyword>
<evidence type="ECO:0000313" key="3">
    <source>
        <dbReference type="Proteomes" id="UP000564033"/>
    </source>
</evidence>
<name>A0A847VD53_9BACT</name>
<dbReference type="EMBL" id="JAAZIL010000039">
    <property type="protein sequence ID" value="NLZ24400.1"/>
    <property type="molecule type" value="Genomic_DNA"/>
</dbReference>
<gene>
    <name evidence="2" type="ORF">GX888_01455</name>
</gene>
<evidence type="ECO:0000313" key="2">
    <source>
        <dbReference type="EMBL" id="NLZ24400.1"/>
    </source>
</evidence>
<keyword evidence="1" id="KW-0812">Transmembrane</keyword>